<dbReference type="UniPathway" id="UPA00619">
    <property type="reaction ID" value="UER00676"/>
</dbReference>
<dbReference type="Pfam" id="PF16123">
    <property type="entry name" value="HAGH_C"/>
    <property type="match status" value="1"/>
</dbReference>
<feature type="binding site" evidence="7">
    <location>
        <position position="58"/>
    </location>
    <ligand>
        <name>Zn(2+)</name>
        <dbReference type="ChEBI" id="CHEBI:29105"/>
        <label>2</label>
    </ligand>
</feature>
<reference evidence="9 10" key="1">
    <citation type="journal article" date="2012" name="J. Bacteriol.">
        <title>Complete genome sequence of Alcanivorax dieselolei type strain B5.</title>
        <authorList>
            <person name="Lai Q."/>
            <person name="Li W."/>
            <person name="Shao Z."/>
        </authorList>
    </citation>
    <scope>NUCLEOTIDE SEQUENCE [LARGE SCALE GENOMIC DNA]</scope>
    <source>
        <strain evidence="10">DSM 16502 / CGMCC 1.3690 / B-5</strain>
    </source>
</reference>
<protein>
    <recommendedName>
        <fullName evidence="7">Hydroxyacylglutathione hydrolase</fullName>
        <ecNumber evidence="7">3.1.2.6</ecNumber>
    </recommendedName>
    <alternativeName>
        <fullName evidence="7">Glyoxalase II</fullName>
        <shortName evidence="7">Glx II</shortName>
    </alternativeName>
</protein>
<dbReference type="InterPro" id="IPR036866">
    <property type="entry name" value="RibonucZ/Hydroxyglut_hydro"/>
</dbReference>
<dbReference type="PIRSF" id="PIRSF005457">
    <property type="entry name" value="Glx"/>
    <property type="match status" value="1"/>
</dbReference>
<dbReference type="InterPro" id="IPR050110">
    <property type="entry name" value="Glyoxalase_II_hydrolase"/>
</dbReference>
<feature type="binding site" evidence="7">
    <location>
        <position position="133"/>
    </location>
    <ligand>
        <name>Zn(2+)</name>
        <dbReference type="ChEBI" id="CHEBI:29105"/>
        <label>1</label>
    </ligand>
</feature>
<evidence type="ECO:0000256" key="7">
    <source>
        <dbReference type="HAMAP-Rule" id="MF_01374"/>
    </source>
</evidence>
<comment type="catalytic activity">
    <reaction evidence="1 7">
        <text>an S-(2-hydroxyacyl)glutathione + H2O = a 2-hydroxy carboxylate + glutathione + H(+)</text>
        <dbReference type="Rhea" id="RHEA:21864"/>
        <dbReference type="ChEBI" id="CHEBI:15377"/>
        <dbReference type="ChEBI" id="CHEBI:15378"/>
        <dbReference type="ChEBI" id="CHEBI:57925"/>
        <dbReference type="ChEBI" id="CHEBI:58896"/>
        <dbReference type="ChEBI" id="CHEBI:71261"/>
        <dbReference type="EC" id="3.1.2.6"/>
    </reaction>
</comment>
<dbReference type="GO" id="GO:0019243">
    <property type="term" value="P:methylglyoxal catabolic process to D-lactate via S-lactoyl-glutathione"/>
    <property type="evidence" value="ECO:0007669"/>
    <property type="project" value="UniProtKB-UniRule"/>
</dbReference>
<dbReference type="InterPro" id="IPR032282">
    <property type="entry name" value="HAGH_C"/>
</dbReference>
<feature type="binding site" evidence="7">
    <location>
        <position position="114"/>
    </location>
    <ligand>
        <name>Zn(2+)</name>
        <dbReference type="ChEBI" id="CHEBI:29105"/>
        <label>1</label>
    </ligand>
</feature>
<dbReference type="EMBL" id="CP003466">
    <property type="protein sequence ID" value="AFT70643.1"/>
    <property type="molecule type" value="Genomic_DNA"/>
</dbReference>
<feature type="binding site" evidence="7">
    <location>
        <position position="171"/>
    </location>
    <ligand>
        <name>Zn(2+)</name>
        <dbReference type="ChEBI" id="CHEBI:29105"/>
        <label>2</label>
    </ligand>
</feature>
<dbReference type="OrthoDB" id="9802248at2"/>
<feature type="binding site" evidence="7">
    <location>
        <position position="133"/>
    </location>
    <ligand>
        <name>Zn(2+)</name>
        <dbReference type="ChEBI" id="CHEBI:29105"/>
        <label>2</label>
    </ligand>
</feature>
<evidence type="ECO:0000256" key="2">
    <source>
        <dbReference type="ARBA" id="ARBA00004963"/>
    </source>
</evidence>
<dbReference type="eggNOG" id="COG0491">
    <property type="taxonomic scope" value="Bacteria"/>
</dbReference>
<keyword evidence="6 7" id="KW-0862">Zinc</keyword>
<dbReference type="RefSeq" id="WP_014994714.1">
    <property type="nucleotide sequence ID" value="NC_018691.1"/>
</dbReference>
<evidence type="ECO:0000259" key="8">
    <source>
        <dbReference type="SMART" id="SM00849"/>
    </source>
</evidence>
<comment type="pathway">
    <text evidence="2 7">Secondary metabolite metabolism; methylglyoxal degradation; (R)-lactate from methylglyoxal: step 2/2.</text>
</comment>
<dbReference type="HOGENOM" id="CLU_030571_4_1_6"/>
<feature type="domain" description="Metallo-beta-lactamase" evidence="8">
    <location>
        <begin position="13"/>
        <end position="171"/>
    </location>
</feature>
<evidence type="ECO:0000313" key="10">
    <source>
        <dbReference type="Proteomes" id="UP000006286"/>
    </source>
</evidence>
<dbReference type="HAMAP" id="MF_01374">
    <property type="entry name" value="Glyoxalase_2"/>
    <property type="match status" value="1"/>
</dbReference>
<dbReference type="GO" id="GO:0004416">
    <property type="term" value="F:hydroxyacylglutathione hydrolase activity"/>
    <property type="evidence" value="ECO:0007669"/>
    <property type="project" value="UniProtKB-UniRule"/>
</dbReference>
<keyword evidence="4 7" id="KW-0479">Metal-binding</keyword>
<dbReference type="PANTHER" id="PTHR43705:SF1">
    <property type="entry name" value="HYDROXYACYLGLUTATHIONE HYDROLASE GLOB"/>
    <property type="match status" value="1"/>
</dbReference>
<feature type="binding site" evidence="7">
    <location>
        <position position="59"/>
    </location>
    <ligand>
        <name>Zn(2+)</name>
        <dbReference type="ChEBI" id="CHEBI:29105"/>
        <label>2</label>
    </ligand>
</feature>
<dbReference type="InterPro" id="IPR017782">
    <property type="entry name" value="Hydroxyacylglutathione_Hdrlase"/>
</dbReference>
<dbReference type="STRING" id="930169.B5T_02369"/>
<dbReference type="InterPro" id="IPR035680">
    <property type="entry name" value="Clx_II_MBL"/>
</dbReference>
<dbReference type="SUPFAM" id="SSF56281">
    <property type="entry name" value="Metallo-hydrolase/oxidoreductase"/>
    <property type="match status" value="1"/>
</dbReference>
<evidence type="ECO:0000313" key="9">
    <source>
        <dbReference type="EMBL" id="AFT70643.1"/>
    </source>
</evidence>
<sequence length="259" mass="28709">MLQTPTAIPAFQDNYIWALRRDQHCVVVDPGDAAPVEAWLRQQGLILTGILITHHHPDHVGGVNTLLEHRDIPVYGPARETIPGLTHPLNDGDRVKLADLDLDLELEVLDVPGHTLGHIAYHARQPGWLFCGDTLFAGGCGRLFEGTPEQMHHSLSRLAALPEGTQVFCAHEYTLANLTFAAKVTPEDPDVRTRLNDVKALRDAGRITLPSTIAVERRTNPFLRATEPALRQSCERHFEAPLDTPVDSFAALRRWKDSG</sequence>
<comment type="subunit">
    <text evidence="7">Monomer.</text>
</comment>
<keyword evidence="10" id="KW-1185">Reference proteome</keyword>
<dbReference type="AlphaFoldDB" id="K0CDI5"/>
<feature type="binding site" evidence="7">
    <location>
        <position position="56"/>
    </location>
    <ligand>
        <name>Zn(2+)</name>
        <dbReference type="ChEBI" id="CHEBI:29105"/>
        <label>1</label>
    </ligand>
</feature>
<name>K0CDI5_ALCDB</name>
<comment type="cofactor">
    <cofactor evidence="7">
        <name>Zn(2+)</name>
        <dbReference type="ChEBI" id="CHEBI:29105"/>
    </cofactor>
    <text evidence="7">Binds 2 Zn(2+) ions per subunit.</text>
</comment>
<dbReference type="GO" id="GO:0046872">
    <property type="term" value="F:metal ion binding"/>
    <property type="evidence" value="ECO:0007669"/>
    <property type="project" value="UniProtKB-KW"/>
</dbReference>
<evidence type="ECO:0000256" key="5">
    <source>
        <dbReference type="ARBA" id="ARBA00022801"/>
    </source>
</evidence>
<dbReference type="PANTHER" id="PTHR43705">
    <property type="entry name" value="HYDROXYACYLGLUTATHIONE HYDROLASE"/>
    <property type="match status" value="1"/>
</dbReference>
<dbReference type="CDD" id="cd07723">
    <property type="entry name" value="hydroxyacylglutathione_hydrolase_MBL-fold"/>
    <property type="match status" value="1"/>
</dbReference>
<accession>K0CDI5</accession>
<dbReference type="Proteomes" id="UP000006286">
    <property type="component" value="Chromosome"/>
</dbReference>
<evidence type="ECO:0000256" key="3">
    <source>
        <dbReference type="ARBA" id="ARBA00006759"/>
    </source>
</evidence>
<dbReference type="InterPro" id="IPR001279">
    <property type="entry name" value="Metallo-B-lactamas"/>
</dbReference>
<keyword evidence="5 7" id="KW-0378">Hydrolase</keyword>
<dbReference type="KEGG" id="adi:B5T_02369"/>
<dbReference type="Gene3D" id="3.60.15.10">
    <property type="entry name" value="Ribonuclease Z/Hydroxyacylglutathione hydrolase-like"/>
    <property type="match status" value="1"/>
</dbReference>
<dbReference type="Pfam" id="PF00753">
    <property type="entry name" value="Lactamase_B"/>
    <property type="match status" value="1"/>
</dbReference>
<dbReference type="EC" id="3.1.2.6" evidence="7"/>
<evidence type="ECO:0000256" key="6">
    <source>
        <dbReference type="ARBA" id="ARBA00022833"/>
    </source>
</evidence>
<dbReference type="SMART" id="SM00849">
    <property type="entry name" value="Lactamase_B"/>
    <property type="match status" value="1"/>
</dbReference>
<evidence type="ECO:0000256" key="4">
    <source>
        <dbReference type="ARBA" id="ARBA00022723"/>
    </source>
</evidence>
<comment type="function">
    <text evidence="7">Thiolesterase that catalyzes the hydrolysis of S-D-lactoyl-glutathione to form glutathione and D-lactic acid.</text>
</comment>
<proteinExistence type="inferred from homology"/>
<dbReference type="NCBIfam" id="TIGR03413">
    <property type="entry name" value="GSH_gloB"/>
    <property type="match status" value="1"/>
</dbReference>
<gene>
    <name evidence="9" type="primary">bla</name>
    <name evidence="7" type="synonym">gloB</name>
    <name evidence="9" type="ordered locus">B5T_02369</name>
</gene>
<evidence type="ECO:0000256" key="1">
    <source>
        <dbReference type="ARBA" id="ARBA00001623"/>
    </source>
</evidence>
<organism evidence="9 10">
    <name type="scientific">Alcanivorax dieselolei (strain DSM 16502 / CGMCC 1.3690 / MCCC 1A00001 / B-5)</name>
    <name type="common">Alloalcanivorax dieselolei</name>
    <dbReference type="NCBI Taxonomy" id="930169"/>
    <lineage>
        <taxon>Bacteria</taxon>
        <taxon>Pseudomonadati</taxon>
        <taxon>Pseudomonadota</taxon>
        <taxon>Gammaproteobacteria</taxon>
        <taxon>Oceanospirillales</taxon>
        <taxon>Alcanivoracaceae</taxon>
        <taxon>Alloalcanivorax</taxon>
    </lineage>
</organism>
<comment type="similarity">
    <text evidence="3 7">Belongs to the metallo-beta-lactamase superfamily. Glyoxalase II family.</text>
</comment>
<dbReference type="PATRIC" id="fig|930169.3.peg.2336"/>
<feature type="binding site" evidence="7">
    <location>
        <position position="54"/>
    </location>
    <ligand>
        <name>Zn(2+)</name>
        <dbReference type="ChEBI" id="CHEBI:29105"/>
        <label>1</label>
    </ligand>
</feature>